<keyword evidence="2" id="KW-0472">Membrane</keyword>
<keyword evidence="2" id="KW-0812">Transmembrane</keyword>
<protein>
    <recommendedName>
        <fullName evidence="5">Anti-sigma factor</fullName>
    </recommendedName>
</protein>
<reference evidence="3" key="1">
    <citation type="submission" date="2022-11" db="EMBL/GenBank/DDBJ databases">
        <title>Salinimicrobium profundisediminis sp. nov., isolated from deep-sea sediment of the Mariana Trench.</title>
        <authorList>
            <person name="Fu H."/>
        </authorList>
    </citation>
    <scope>NUCLEOTIDE SEQUENCE</scope>
    <source>
        <strain evidence="3">MT39</strain>
    </source>
</reference>
<dbReference type="AlphaFoldDB" id="A0A9X3CXT2"/>
<evidence type="ECO:0000313" key="3">
    <source>
        <dbReference type="EMBL" id="MCX2837435.1"/>
    </source>
</evidence>
<organism evidence="3 4">
    <name type="scientific">Salinimicrobium profundisediminis</name>
    <dbReference type="NCBI Taxonomy" id="2994553"/>
    <lineage>
        <taxon>Bacteria</taxon>
        <taxon>Pseudomonadati</taxon>
        <taxon>Bacteroidota</taxon>
        <taxon>Flavobacteriia</taxon>
        <taxon>Flavobacteriales</taxon>
        <taxon>Flavobacteriaceae</taxon>
        <taxon>Salinimicrobium</taxon>
    </lineage>
</organism>
<evidence type="ECO:0000256" key="2">
    <source>
        <dbReference type="SAM" id="Phobius"/>
    </source>
</evidence>
<dbReference type="RefSeq" id="WP_266068662.1">
    <property type="nucleotide sequence ID" value="NZ_JAPJDA010000006.1"/>
</dbReference>
<keyword evidence="4" id="KW-1185">Reference proteome</keyword>
<dbReference type="EMBL" id="JAPJDA010000006">
    <property type="protein sequence ID" value="MCX2837435.1"/>
    <property type="molecule type" value="Genomic_DNA"/>
</dbReference>
<feature type="region of interest" description="Disordered" evidence="1">
    <location>
        <begin position="1"/>
        <end position="25"/>
    </location>
</feature>
<gene>
    <name evidence="3" type="ORF">OQ279_04660</name>
</gene>
<accession>A0A9X3CXT2</accession>
<sequence>MAQDIRKMLQEDKSLPSQPPRGHRNRFEARLEEHFPENKQEKSSNRSFFFLKIAAVLVVALGVGFFFLNNKGTFSGNEITDAPAEVEQEKEEEIEVTKEYQLSDESPEFRKIENFYLASLNIELAKLDVNESNKALVDSFMTQLAGLDQEYKKLNAEISETGLTESSVEALISNLQLRLELLYKLKNKIKDVNQSKIQGNENYKA</sequence>
<evidence type="ECO:0000256" key="1">
    <source>
        <dbReference type="SAM" id="MobiDB-lite"/>
    </source>
</evidence>
<dbReference type="SUPFAM" id="SSF64518">
    <property type="entry name" value="Phase 1 flagellin"/>
    <property type="match status" value="1"/>
</dbReference>
<keyword evidence="2" id="KW-1133">Transmembrane helix</keyword>
<proteinExistence type="predicted"/>
<name>A0A9X3CXT2_9FLAO</name>
<comment type="caution">
    <text evidence="3">The sequence shown here is derived from an EMBL/GenBank/DDBJ whole genome shotgun (WGS) entry which is preliminary data.</text>
</comment>
<evidence type="ECO:0000313" key="4">
    <source>
        <dbReference type="Proteomes" id="UP001148482"/>
    </source>
</evidence>
<dbReference type="Proteomes" id="UP001148482">
    <property type="component" value="Unassembled WGS sequence"/>
</dbReference>
<feature type="compositionally biased region" description="Basic and acidic residues" evidence="1">
    <location>
        <begin position="1"/>
        <end position="14"/>
    </location>
</feature>
<evidence type="ECO:0008006" key="5">
    <source>
        <dbReference type="Google" id="ProtNLM"/>
    </source>
</evidence>
<feature type="transmembrane region" description="Helical" evidence="2">
    <location>
        <begin position="49"/>
        <end position="68"/>
    </location>
</feature>